<keyword evidence="2" id="KW-1185">Reference proteome</keyword>
<proteinExistence type="predicted"/>
<accession>A0A395JK11</accession>
<dbReference type="AlphaFoldDB" id="A0A395JK11"/>
<reference evidence="1 2" key="1">
    <citation type="submission" date="2018-06" db="EMBL/GenBank/DDBJ databases">
        <title>Genomic Encyclopedia of Type Strains, Phase IV (KMG-IV): sequencing the most valuable type-strain genomes for metagenomic binning, comparative biology and taxonomic classification.</title>
        <authorList>
            <person name="Goeker M."/>
        </authorList>
    </citation>
    <scope>NUCLEOTIDE SEQUENCE [LARGE SCALE GENOMIC DNA]</scope>
    <source>
        <strain evidence="1 2">DSM 24032</strain>
    </source>
</reference>
<sequence>MKVIVLLIGSLMMFVCTPDSHGKQPLSDENNPSLK</sequence>
<name>A0A395JK11_9GAMM</name>
<organism evidence="1 2">
    <name type="scientific">Arenicella xantha</name>
    <dbReference type="NCBI Taxonomy" id="644221"/>
    <lineage>
        <taxon>Bacteria</taxon>
        <taxon>Pseudomonadati</taxon>
        <taxon>Pseudomonadota</taxon>
        <taxon>Gammaproteobacteria</taxon>
        <taxon>Arenicellales</taxon>
        <taxon>Arenicellaceae</taxon>
        <taxon>Arenicella</taxon>
    </lineage>
</organism>
<evidence type="ECO:0000313" key="1">
    <source>
        <dbReference type="EMBL" id="RBP47041.1"/>
    </source>
</evidence>
<protein>
    <submittedName>
        <fullName evidence="1">Uncharacterized protein</fullName>
    </submittedName>
</protein>
<dbReference type="InParanoid" id="A0A395JK11"/>
<evidence type="ECO:0000313" key="2">
    <source>
        <dbReference type="Proteomes" id="UP000253083"/>
    </source>
</evidence>
<gene>
    <name evidence="1" type="ORF">DFR28_1104</name>
</gene>
<dbReference type="EMBL" id="QNRT01000010">
    <property type="protein sequence ID" value="RBP47041.1"/>
    <property type="molecule type" value="Genomic_DNA"/>
</dbReference>
<comment type="caution">
    <text evidence="1">The sequence shown here is derived from an EMBL/GenBank/DDBJ whole genome shotgun (WGS) entry which is preliminary data.</text>
</comment>
<dbReference type="Proteomes" id="UP000253083">
    <property type="component" value="Unassembled WGS sequence"/>
</dbReference>